<dbReference type="Proteomes" id="UP001164459">
    <property type="component" value="Chromosome"/>
</dbReference>
<gene>
    <name evidence="1" type="ORF">O0S08_10000</name>
</gene>
<evidence type="ECO:0008006" key="3">
    <source>
        <dbReference type="Google" id="ProtNLM"/>
    </source>
</evidence>
<protein>
    <recommendedName>
        <fullName evidence="3">Mersacidin/lichenicidin family type 2 lantibiotic</fullName>
    </recommendedName>
</protein>
<name>A0ABY7HB28_9BACT</name>
<evidence type="ECO:0000313" key="1">
    <source>
        <dbReference type="EMBL" id="WAS96480.1"/>
    </source>
</evidence>
<reference evidence="1" key="1">
    <citation type="submission" date="2022-11" db="EMBL/GenBank/DDBJ databases">
        <title>Minimal conservation of predation-associated metabolite biosynthetic gene clusters underscores biosynthetic potential of Myxococcota including descriptions for ten novel species: Archangium lansinium sp. nov., Myxococcus landrumus sp. nov., Nannocystis bai.</title>
        <authorList>
            <person name="Ahearne A."/>
            <person name="Stevens C."/>
            <person name="Dowd S."/>
        </authorList>
    </citation>
    <scope>NUCLEOTIDE SEQUENCE</scope>
    <source>
        <strain evidence="1">Fl3</strain>
    </source>
</reference>
<dbReference type="RefSeq" id="WP_269038831.1">
    <property type="nucleotide sequence ID" value="NZ_CP114040.1"/>
</dbReference>
<organism evidence="1 2">
    <name type="scientific">Nannocystis punicea</name>
    <dbReference type="NCBI Taxonomy" id="2995304"/>
    <lineage>
        <taxon>Bacteria</taxon>
        <taxon>Pseudomonadati</taxon>
        <taxon>Myxococcota</taxon>
        <taxon>Polyangia</taxon>
        <taxon>Nannocystales</taxon>
        <taxon>Nannocystaceae</taxon>
        <taxon>Nannocystis</taxon>
    </lineage>
</organism>
<accession>A0ABY7HB28</accession>
<evidence type="ECO:0000313" key="2">
    <source>
        <dbReference type="Proteomes" id="UP001164459"/>
    </source>
</evidence>
<dbReference type="EMBL" id="CP114040">
    <property type="protein sequence ID" value="WAS96480.1"/>
    <property type="molecule type" value="Genomic_DNA"/>
</dbReference>
<sequence length="82" mass="8714">MKEYISPDQVRAAIADEAKLSSEQIGRIDIRRTPLVELPTDCCNILKSVGSPAASCGFAEDHVEGVHAELDGPCPDSPCSDS</sequence>
<keyword evidence="2" id="KW-1185">Reference proteome</keyword>
<proteinExistence type="predicted"/>